<dbReference type="Pfam" id="PF18701">
    <property type="entry name" value="DUF5641"/>
    <property type="match status" value="1"/>
</dbReference>
<dbReference type="GO" id="GO:0016020">
    <property type="term" value="C:membrane"/>
    <property type="evidence" value="ECO:0007669"/>
    <property type="project" value="UniProtKB-SubCell"/>
</dbReference>
<comment type="subcellular location">
    <subcellularLocation>
        <location evidence="1">Membrane</location>
        <topology evidence="1">Multi-pass membrane protein</topology>
    </subcellularLocation>
</comment>
<evidence type="ECO:0000256" key="5">
    <source>
        <dbReference type="ARBA" id="ARBA00022989"/>
    </source>
</evidence>
<dbReference type="AlphaFoldDB" id="A0A164SKV6"/>
<accession>A0A164SKV6</accession>
<evidence type="ECO:0000256" key="4">
    <source>
        <dbReference type="ARBA" id="ARBA00022889"/>
    </source>
</evidence>
<dbReference type="GO" id="GO:0007155">
    <property type="term" value="P:cell adhesion"/>
    <property type="evidence" value="ECO:0007669"/>
    <property type="project" value="UniProtKB-KW"/>
</dbReference>
<feature type="compositionally biased region" description="Polar residues" evidence="7">
    <location>
        <begin position="181"/>
        <end position="190"/>
    </location>
</feature>
<dbReference type="Pfam" id="PF04923">
    <property type="entry name" value="Ninjurin"/>
    <property type="match status" value="1"/>
</dbReference>
<reference evidence="10 11" key="1">
    <citation type="submission" date="2016-03" db="EMBL/GenBank/DDBJ databases">
        <title>EvidentialGene: Evidence-directed Construction of Genes on Genomes.</title>
        <authorList>
            <person name="Gilbert D.G."/>
            <person name="Choi J.-H."/>
            <person name="Mockaitis K."/>
            <person name="Colbourne J."/>
            <person name="Pfrender M."/>
        </authorList>
    </citation>
    <scope>NUCLEOTIDE SEQUENCE [LARGE SCALE GENOMIC DNA]</scope>
    <source>
        <strain evidence="10 11">Xinb3</strain>
        <tissue evidence="10">Complete organism</tissue>
    </source>
</reference>
<comment type="caution">
    <text evidence="10">The sequence shown here is derived from an EMBL/GenBank/DDBJ whole genome shotgun (WGS) entry which is preliminary data.</text>
</comment>
<evidence type="ECO:0000256" key="2">
    <source>
        <dbReference type="ARBA" id="ARBA00008141"/>
    </source>
</evidence>
<gene>
    <name evidence="10" type="ORF">APZ42_026023</name>
</gene>
<evidence type="ECO:0000256" key="6">
    <source>
        <dbReference type="ARBA" id="ARBA00023136"/>
    </source>
</evidence>
<dbReference type="Pfam" id="PF03564">
    <property type="entry name" value="DUF1759"/>
    <property type="match status" value="1"/>
</dbReference>
<feature type="domain" description="HAT C-terminal dimerisation" evidence="8">
    <location>
        <begin position="755"/>
        <end position="828"/>
    </location>
</feature>
<dbReference type="SUPFAM" id="SSF53098">
    <property type="entry name" value="Ribonuclease H-like"/>
    <property type="match status" value="1"/>
</dbReference>
<keyword evidence="3" id="KW-0812">Transmembrane</keyword>
<dbReference type="InterPro" id="IPR008906">
    <property type="entry name" value="HATC_C_dom"/>
</dbReference>
<evidence type="ECO:0000313" key="11">
    <source>
        <dbReference type="Proteomes" id="UP000076858"/>
    </source>
</evidence>
<keyword evidence="11" id="KW-1185">Reference proteome</keyword>
<dbReference type="InterPro" id="IPR005312">
    <property type="entry name" value="DUF1759"/>
</dbReference>
<dbReference type="GO" id="GO:0042246">
    <property type="term" value="P:tissue regeneration"/>
    <property type="evidence" value="ECO:0007669"/>
    <property type="project" value="InterPro"/>
</dbReference>
<keyword evidence="4" id="KW-0130">Cell adhesion</keyword>
<dbReference type="GO" id="GO:0046983">
    <property type="term" value="F:protein dimerization activity"/>
    <property type="evidence" value="ECO:0007669"/>
    <property type="project" value="InterPro"/>
</dbReference>
<dbReference type="InterPro" id="IPR007007">
    <property type="entry name" value="Ninjurin"/>
</dbReference>
<sequence>MNALPQIKTKPFNGDSKKWQTFIFSFRDMIHKVVPSDAQRHALLKLLLSTEFRSYIAKFLDNPSTYYDALVELKKQYGQPQVVARSHLMALMNVPSIRDDDSEPLAKLNGTLHGAMHALRTGGYEQDLESGMTLKHVVSRLPPRMRSSWNLKGYRMTPTRATLKDLAKWIDEMVMGELMTRPSTHRSPSPQKEKEAGGAKSSTKPTPLFGKGPVVFHTSTSLPGKKPQPSNLSEGHSSFPSPKKSVLKKYLNCDNAHSIKACSTFRDLDVTARVECKGANGFNKPKFSSTVPNRGPKSTDPEPNRSAQHGNGGMPKESLAKTKKSCAANSITYNLPRKAKGKSSENVEPIIPDISEATVEATCSVNLVHNGVEPVPENISTEAVNQIIANELTSNFGFHSGDSTNTTSPNAEIEGVIDQVAASWDMNLTPKTGMLLGILLIHSFQKYPTQTYRNRNLLQSLARLKKVQKTRLLVFQITEKGSLGCGTISNLTSWQIRTFASFVVSDVSFLGNYDALDPVRKDECLSLTHLKGPHLGENLFETFIEVVEKDFGLLHKIMSVTTDSASSNFSFMRLLSDFYVSKNIHHINRTGSRISCFAHILNLAVQSFLKQPLEDLELEDDAEFENEDMVASNNIIEKLRRLVNSIRSSGQRRELFEASCEDVNVDPLQLIIDCPTRFKQEYFRQAGWPKRKMNEMREKAQSLWLSVYKPIPQRSTYLAKDTVKESSIADLLWSVCSSETFLPLQDEENNNSDEFQLYLKEPIVQARGFTDIINWWQSQNRKYPNLSEMAMDILAKPETSVPVEREFSLADIITPNRANLNPATIETLHELKGYLKFCGEKLLKLTNIKNYMYTSDHFFVVKSRFGSVGTQKHASAVCRSNKPLLAVQKLCYSVQESPTEALLLRQIEKLWETENFPIVTPAQPLESAKDKMARKKLEAAIQFDGTKYEVGLPWISDDIGKTLDAKKYATKKTIAQGMLDIALLTANASQLKYVLQLRGFVIQAESLLNGRPLTYNSPNTEDDVIEDKKLHPRKHWEAMQVMTTHFWRRWLQEYLSILTDRRKWLFDKKNFAVDNTVLVLAPNSPTGH</sequence>
<dbReference type="EMBL" id="LRGB01002003">
    <property type="protein sequence ID" value="KZS09722.1"/>
    <property type="molecule type" value="Genomic_DNA"/>
</dbReference>
<evidence type="ECO:0000256" key="7">
    <source>
        <dbReference type="SAM" id="MobiDB-lite"/>
    </source>
</evidence>
<proteinExistence type="inferred from homology"/>
<dbReference type="OrthoDB" id="6379100at2759"/>
<evidence type="ECO:0000256" key="3">
    <source>
        <dbReference type="ARBA" id="ARBA00022692"/>
    </source>
</evidence>
<dbReference type="PANTHER" id="PTHR47331">
    <property type="entry name" value="PHD-TYPE DOMAIN-CONTAINING PROTEIN"/>
    <property type="match status" value="1"/>
</dbReference>
<comment type="similarity">
    <text evidence="2">Belongs to the ninjurin family.</text>
</comment>
<dbReference type="Pfam" id="PF05699">
    <property type="entry name" value="Dimer_Tnp_hAT"/>
    <property type="match status" value="1"/>
</dbReference>
<keyword evidence="6" id="KW-0472">Membrane</keyword>
<name>A0A164SKV6_9CRUS</name>
<dbReference type="Proteomes" id="UP000076858">
    <property type="component" value="Unassembled WGS sequence"/>
</dbReference>
<dbReference type="InterPro" id="IPR012337">
    <property type="entry name" value="RNaseH-like_sf"/>
</dbReference>
<keyword evidence="5" id="KW-1133">Transmembrane helix</keyword>
<feature type="region of interest" description="Disordered" evidence="7">
    <location>
        <begin position="180"/>
        <end position="244"/>
    </location>
</feature>
<evidence type="ECO:0000313" key="10">
    <source>
        <dbReference type="EMBL" id="KZS09722.1"/>
    </source>
</evidence>
<feature type="domain" description="DUF5641" evidence="9">
    <location>
        <begin position="1035"/>
        <end position="1086"/>
    </location>
</feature>
<feature type="compositionally biased region" description="Polar residues" evidence="7">
    <location>
        <begin position="217"/>
        <end position="240"/>
    </location>
</feature>
<evidence type="ECO:0000256" key="1">
    <source>
        <dbReference type="ARBA" id="ARBA00004141"/>
    </source>
</evidence>
<dbReference type="InterPro" id="IPR040676">
    <property type="entry name" value="DUF5641"/>
</dbReference>
<evidence type="ECO:0000259" key="9">
    <source>
        <dbReference type="Pfam" id="PF18701"/>
    </source>
</evidence>
<protein>
    <submittedName>
        <fullName evidence="10">Ninjurin C-like protein</fullName>
    </submittedName>
</protein>
<feature type="region of interest" description="Disordered" evidence="7">
    <location>
        <begin position="279"/>
        <end position="321"/>
    </location>
</feature>
<organism evidence="10 11">
    <name type="scientific">Daphnia magna</name>
    <dbReference type="NCBI Taxonomy" id="35525"/>
    <lineage>
        <taxon>Eukaryota</taxon>
        <taxon>Metazoa</taxon>
        <taxon>Ecdysozoa</taxon>
        <taxon>Arthropoda</taxon>
        <taxon>Crustacea</taxon>
        <taxon>Branchiopoda</taxon>
        <taxon>Diplostraca</taxon>
        <taxon>Cladocera</taxon>
        <taxon>Anomopoda</taxon>
        <taxon>Daphniidae</taxon>
        <taxon>Daphnia</taxon>
    </lineage>
</organism>
<evidence type="ECO:0000259" key="8">
    <source>
        <dbReference type="Pfam" id="PF05699"/>
    </source>
</evidence>